<dbReference type="Gene3D" id="3.40.50.12780">
    <property type="entry name" value="N-terminal domain of ligase-like"/>
    <property type="match status" value="1"/>
</dbReference>
<dbReference type="InterPro" id="IPR020845">
    <property type="entry name" value="AMP-binding_CS"/>
</dbReference>
<dbReference type="AlphaFoldDB" id="A0A1G6MPM2"/>
<organism evidence="4 5">
    <name type="scientific">Williamwhitmania taraxaci</name>
    <dbReference type="NCBI Taxonomy" id="1640674"/>
    <lineage>
        <taxon>Bacteria</taxon>
        <taxon>Pseudomonadati</taxon>
        <taxon>Bacteroidota</taxon>
        <taxon>Bacteroidia</taxon>
        <taxon>Bacteroidales</taxon>
        <taxon>Williamwhitmaniaceae</taxon>
        <taxon>Williamwhitmania</taxon>
    </lineage>
</organism>
<dbReference type="PANTHER" id="PTHR43272">
    <property type="entry name" value="LONG-CHAIN-FATTY-ACID--COA LIGASE"/>
    <property type="match status" value="1"/>
</dbReference>
<proteinExistence type="predicted"/>
<keyword evidence="1" id="KW-0547">Nucleotide-binding</keyword>
<dbReference type="Pfam" id="PF23562">
    <property type="entry name" value="AMP-binding_C_3"/>
    <property type="match status" value="1"/>
</dbReference>
<dbReference type="Pfam" id="PF00501">
    <property type="entry name" value="AMP-binding"/>
    <property type="match status" value="1"/>
</dbReference>
<sequence length="596" mass="67156">MINKQTSGLFRHNVEKFGSKNAAYFRSENGTWIGISWTRFGEMVSHTASALLNIGITEGDRIGIISSNMPEWTVADLAIQSVRAISVPLFATTSAEQTFFMFNQTEVTIIFVGEQDEYNKAVALAPRLPFLKKIVAFDSQVILAEDNLSIYFSDLMDSGRVNPMENELNQRLRESTDEDIYTIIYTSGTSGEPKGVMLNNASMNHFIKNHHERLPMSESDTSICFLPLSHIFERGWSMICLAEGIAIYYLRNPKQIIEIIREVKPTLMCAVPRFFEKTYAGVLNAIENASPLKKAIFHWAIRTGAKRIEYTRREQQVPWVLAVKYWFADRLVLQTGRSVLGGKIRFMPCAGAALSDDIVQFFHSVGVNIKYGYGLTETSATVSCFTDTNFIIGSAGRVMPGVEVKIGDNDEILVKSATVTTGYYKRPDATAEAFVDGWFRTGDAGWLDAENNLYMKDRIKDLMKTSSGKYIAPQMIETLVGAHPAIDNISIIGDKQKYVTALIVPSFDHLKSWIQHHEIVFTSRHELVAHPAVVKYIQQIVEAAQINLSPYEQIKRFKLLTEEFTIQTGELTSTLKTRRAFVAEKFKAEIEEMYKG</sequence>
<feature type="domain" description="AMP-dependent synthetase/ligase" evidence="3">
    <location>
        <begin position="10"/>
        <end position="424"/>
    </location>
</feature>
<dbReference type="GO" id="GO:0005524">
    <property type="term" value="F:ATP binding"/>
    <property type="evidence" value="ECO:0007669"/>
    <property type="project" value="UniProtKB-KW"/>
</dbReference>
<name>A0A1G6MPM2_9BACT</name>
<evidence type="ECO:0000313" key="4">
    <source>
        <dbReference type="EMBL" id="SDC56936.1"/>
    </source>
</evidence>
<accession>A0A1G6MPM2</accession>
<gene>
    <name evidence="4" type="ORF">SAMN05216323_103724</name>
</gene>
<evidence type="ECO:0000256" key="1">
    <source>
        <dbReference type="ARBA" id="ARBA00022741"/>
    </source>
</evidence>
<evidence type="ECO:0000256" key="2">
    <source>
        <dbReference type="ARBA" id="ARBA00022840"/>
    </source>
</evidence>
<dbReference type="Proteomes" id="UP000199452">
    <property type="component" value="Unassembled WGS sequence"/>
</dbReference>
<dbReference type="OrthoDB" id="9803968at2"/>
<dbReference type="PANTHER" id="PTHR43272:SF33">
    <property type="entry name" value="AMP-BINDING DOMAIN-CONTAINING PROTEIN-RELATED"/>
    <property type="match status" value="1"/>
</dbReference>
<dbReference type="InterPro" id="IPR000873">
    <property type="entry name" value="AMP-dep_synth/lig_dom"/>
</dbReference>
<keyword evidence="5" id="KW-1185">Reference proteome</keyword>
<evidence type="ECO:0000259" key="3">
    <source>
        <dbReference type="Pfam" id="PF00501"/>
    </source>
</evidence>
<dbReference type="InterPro" id="IPR042099">
    <property type="entry name" value="ANL_N_sf"/>
</dbReference>
<dbReference type="SUPFAM" id="SSF56801">
    <property type="entry name" value="Acetyl-CoA synthetase-like"/>
    <property type="match status" value="1"/>
</dbReference>
<reference evidence="4 5" key="1">
    <citation type="submission" date="2016-09" db="EMBL/GenBank/DDBJ databases">
        <authorList>
            <person name="Capua I."/>
            <person name="De Benedictis P."/>
            <person name="Joannis T."/>
            <person name="Lombin L.H."/>
            <person name="Cattoli G."/>
        </authorList>
    </citation>
    <scope>NUCLEOTIDE SEQUENCE [LARGE SCALE GENOMIC DNA]</scope>
    <source>
        <strain evidence="4 5">A7P-90m</strain>
    </source>
</reference>
<dbReference type="EMBL" id="FMYP01000037">
    <property type="protein sequence ID" value="SDC56936.1"/>
    <property type="molecule type" value="Genomic_DNA"/>
</dbReference>
<dbReference type="GO" id="GO:0004467">
    <property type="term" value="F:long-chain fatty acid-CoA ligase activity"/>
    <property type="evidence" value="ECO:0007669"/>
    <property type="project" value="TreeGrafter"/>
</dbReference>
<dbReference type="STRING" id="1640674.SAMN05216323_103724"/>
<dbReference type="CDD" id="cd05907">
    <property type="entry name" value="VL_LC_FACS_like"/>
    <property type="match status" value="1"/>
</dbReference>
<dbReference type="GO" id="GO:0016020">
    <property type="term" value="C:membrane"/>
    <property type="evidence" value="ECO:0007669"/>
    <property type="project" value="TreeGrafter"/>
</dbReference>
<evidence type="ECO:0000313" key="5">
    <source>
        <dbReference type="Proteomes" id="UP000199452"/>
    </source>
</evidence>
<dbReference type="RefSeq" id="WP_092438757.1">
    <property type="nucleotide sequence ID" value="NZ_FMYP01000037.1"/>
</dbReference>
<protein>
    <submittedName>
        <fullName evidence="4">Long-chain acyl-CoA synthetase</fullName>
    </submittedName>
</protein>
<keyword evidence="2" id="KW-0067">ATP-binding</keyword>
<dbReference type="PROSITE" id="PS00455">
    <property type="entry name" value="AMP_BINDING"/>
    <property type="match status" value="1"/>
</dbReference>